<reference evidence="2" key="1">
    <citation type="submission" date="2022-11" db="UniProtKB">
        <authorList>
            <consortium name="WormBaseParasite"/>
        </authorList>
    </citation>
    <scope>IDENTIFICATION</scope>
</reference>
<organism evidence="1 2">
    <name type="scientific">Panagrolaimus sp. JU765</name>
    <dbReference type="NCBI Taxonomy" id="591449"/>
    <lineage>
        <taxon>Eukaryota</taxon>
        <taxon>Metazoa</taxon>
        <taxon>Ecdysozoa</taxon>
        <taxon>Nematoda</taxon>
        <taxon>Chromadorea</taxon>
        <taxon>Rhabditida</taxon>
        <taxon>Tylenchina</taxon>
        <taxon>Panagrolaimomorpha</taxon>
        <taxon>Panagrolaimoidea</taxon>
        <taxon>Panagrolaimidae</taxon>
        <taxon>Panagrolaimus</taxon>
    </lineage>
</organism>
<sequence length="788" mass="92044">MSDDFSNNQTAKYFPSLANQDYEPAENLSSGDDESKSDDEVAADFKRREAEMLGTEMMDLGAGHFGRPLLEPKIRNYPHPEIQSDDEMELSDGGRSDDDFPSTSKYVEDFSEEFKDVDDFPQNLLTRFYARTNAEHWPISVDPEDDFARLLDCAYYLVVKNVDENAKMLDFLKLAHICFEKLLLGNISRTFTEIQHRNCWLLCAQFLKLFATKLKMAVTSNDANICPLYFAIAFNIFNDNSVFNVLNAKFSAQYMPCHVDDIELMPRYTIYSHDNLFNNEYQQYRMLFYVFAKYDGFDNLKRFIEEVMVYSLNGPQFLLLKVVADFLCAITSFMSEAFSSMTCYLINKSIYLLERATDEEWNYKAIGDFRDSMLLQHLMTLKNLATIVFNKRLMDREDLIRVDNMQLKALLKTIQFAKLAGRTAAIEELQKLLMNVSQPNPSMLMDPTINITRTFEDLIIWIRENDVCGILLRDNLHLLAYIERIERVFDILLKKGKIRTQDLEQMWAASWGKHDVVQRNMIMMISRLAKHLSKELIQRLFELVKASFRKTSAVREKALLLDFIKHLVSSQIYYNNSEIVYRKAFDLTWELYQDPNLSLETIQSLLTTQLLSINNSDKLREECFQKCLTKIKQDCEMVVPLFLHIWHCACETNEKKKRYCTSRLIFNIIVKENIINVFIESLCRYLDKVSKQLKDSGVTMPIDNPDVILIGNNFTHRSQITYRIEGLSHFIVECSERDYYPECSDIENLWKAIIENPVSDFERQIGFNFFGTNLPKFDSQTNMELFQS</sequence>
<protein>
    <submittedName>
        <fullName evidence="2">Uncharacterized protein</fullName>
    </submittedName>
</protein>
<dbReference type="WBParaSite" id="JU765_v2.g9881.t2">
    <property type="protein sequence ID" value="JU765_v2.g9881.t2"/>
    <property type="gene ID" value="JU765_v2.g9881"/>
</dbReference>
<evidence type="ECO:0000313" key="2">
    <source>
        <dbReference type="WBParaSite" id="JU765_v2.g9881.t2"/>
    </source>
</evidence>
<proteinExistence type="predicted"/>
<name>A0AC34RT80_9BILA</name>
<dbReference type="Proteomes" id="UP000887576">
    <property type="component" value="Unplaced"/>
</dbReference>
<evidence type="ECO:0000313" key="1">
    <source>
        <dbReference type="Proteomes" id="UP000887576"/>
    </source>
</evidence>
<accession>A0AC34RT80</accession>